<dbReference type="OrthoDB" id="1714508at2759"/>
<protein>
    <submittedName>
        <fullName evidence="2">HCNGP-domain-containing</fullName>
    </submittedName>
</protein>
<dbReference type="EMBL" id="NBII01000005">
    <property type="protein sequence ID" value="PAV18378.1"/>
    <property type="molecule type" value="Genomic_DNA"/>
</dbReference>
<evidence type="ECO:0000256" key="1">
    <source>
        <dbReference type="SAM" id="MobiDB-lite"/>
    </source>
</evidence>
<evidence type="ECO:0000313" key="2">
    <source>
        <dbReference type="EMBL" id="PAV18378.1"/>
    </source>
</evidence>
<dbReference type="InterPro" id="IPR012479">
    <property type="entry name" value="SAP30BP"/>
</dbReference>
<feature type="region of interest" description="Disordered" evidence="1">
    <location>
        <begin position="147"/>
        <end position="179"/>
    </location>
</feature>
<reference evidence="2 3" key="1">
    <citation type="journal article" date="2017" name="Mol. Ecol.">
        <title>Comparative and population genomic landscape of Phellinus noxius: A hypervariable fungus causing root rot in trees.</title>
        <authorList>
            <person name="Chung C.L."/>
            <person name="Lee T.J."/>
            <person name="Akiba M."/>
            <person name="Lee H.H."/>
            <person name="Kuo T.H."/>
            <person name="Liu D."/>
            <person name="Ke H.M."/>
            <person name="Yokoi T."/>
            <person name="Roa M.B."/>
            <person name="Lu M.J."/>
            <person name="Chang Y.Y."/>
            <person name="Ann P.J."/>
            <person name="Tsai J.N."/>
            <person name="Chen C.Y."/>
            <person name="Tzean S.S."/>
            <person name="Ota Y."/>
            <person name="Hattori T."/>
            <person name="Sahashi N."/>
            <person name="Liou R.F."/>
            <person name="Kikuchi T."/>
            <person name="Tsai I.J."/>
        </authorList>
    </citation>
    <scope>NUCLEOTIDE SEQUENCE [LARGE SCALE GENOMIC DNA]</scope>
    <source>
        <strain evidence="2 3">FFPRI411160</strain>
    </source>
</reference>
<sequence length="206" mass="23456">MDGNKDHNRDLQEAFHFNAVSHASSASRSASPHRPEPEELTMIRNTLIPPSIPGEDDWGIPSPVEDDECDPSITEKLVKFSQLKRSEPNPKHFNDSLMSNRAFRNPHLYAQLVEFVDIDERGSNFPTDVWDPFELEQEWFADSIAGQQKKREETRTANQSSAKRSRIDFAPRSEESTRSMKVEHINGDTGTFESLEVMTVHIHGIP</sequence>
<feature type="compositionally biased region" description="Acidic residues" evidence="1">
    <location>
        <begin position="54"/>
        <end position="70"/>
    </location>
</feature>
<name>A0A286UFS0_9AGAM</name>
<comment type="caution">
    <text evidence="2">The sequence shown here is derived from an EMBL/GenBank/DDBJ whole genome shotgun (WGS) entry which is preliminary data.</text>
</comment>
<dbReference type="STRING" id="2282107.A0A286UFS0"/>
<proteinExistence type="predicted"/>
<dbReference type="AlphaFoldDB" id="A0A286UFS0"/>
<feature type="compositionally biased region" description="Basic and acidic residues" evidence="1">
    <location>
        <begin position="1"/>
        <end position="13"/>
    </location>
</feature>
<keyword evidence="3" id="KW-1185">Reference proteome</keyword>
<accession>A0A286UFS0</accession>
<dbReference type="GO" id="GO:0005634">
    <property type="term" value="C:nucleus"/>
    <property type="evidence" value="ECO:0007669"/>
    <property type="project" value="TreeGrafter"/>
</dbReference>
<feature type="compositionally biased region" description="Basic and acidic residues" evidence="1">
    <location>
        <begin position="165"/>
        <end position="179"/>
    </location>
</feature>
<dbReference type="Proteomes" id="UP000217199">
    <property type="component" value="Unassembled WGS sequence"/>
</dbReference>
<feature type="region of interest" description="Disordered" evidence="1">
    <location>
        <begin position="1"/>
        <end position="70"/>
    </location>
</feature>
<dbReference type="GO" id="GO:0006355">
    <property type="term" value="P:regulation of DNA-templated transcription"/>
    <property type="evidence" value="ECO:0007669"/>
    <property type="project" value="InterPro"/>
</dbReference>
<dbReference type="PANTHER" id="PTHR13464:SF0">
    <property type="entry name" value="SAP30-BINDING PROTEIN"/>
    <property type="match status" value="1"/>
</dbReference>
<dbReference type="PANTHER" id="PTHR13464">
    <property type="entry name" value="TRANSCRIPTIONAL REGULATOR PROTEIN HCNGP"/>
    <property type="match status" value="1"/>
</dbReference>
<organism evidence="2 3">
    <name type="scientific">Pyrrhoderma noxium</name>
    <dbReference type="NCBI Taxonomy" id="2282107"/>
    <lineage>
        <taxon>Eukaryota</taxon>
        <taxon>Fungi</taxon>
        <taxon>Dikarya</taxon>
        <taxon>Basidiomycota</taxon>
        <taxon>Agaricomycotina</taxon>
        <taxon>Agaricomycetes</taxon>
        <taxon>Hymenochaetales</taxon>
        <taxon>Hymenochaetaceae</taxon>
        <taxon>Pyrrhoderma</taxon>
    </lineage>
</organism>
<feature type="compositionally biased region" description="Low complexity" evidence="1">
    <location>
        <begin position="21"/>
        <end position="32"/>
    </location>
</feature>
<gene>
    <name evidence="2" type="ORF">PNOK_0522000</name>
</gene>
<evidence type="ECO:0000313" key="3">
    <source>
        <dbReference type="Proteomes" id="UP000217199"/>
    </source>
</evidence>
<dbReference type="InParanoid" id="A0A286UFS0"/>
<dbReference type="Pfam" id="PF07818">
    <property type="entry name" value="HCNGP"/>
    <property type="match status" value="1"/>
</dbReference>